<reference evidence="4" key="1">
    <citation type="submission" date="2016-10" db="EMBL/GenBank/DDBJ databases">
        <authorList>
            <person name="Varghese N."/>
            <person name="Submissions S."/>
        </authorList>
    </citation>
    <scope>NUCLEOTIDE SEQUENCE [LARGE SCALE GENOMIC DNA]</scope>
    <source>
        <strain evidence="4">CGMCC 4.3506</strain>
    </source>
</reference>
<dbReference type="RefSeq" id="WP_090045550.1">
    <property type="nucleotide sequence ID" value="NZ_FNCC01000001.1"/>
</dbReference>
<dbReference type="SMART" id="SM00854">
    <property type="entry name" value="PGA_cap"/>
    <property type="match status" value="1"/>
</dbReference>
<protein>
    <submittedName>
        <fullName evidence="3">Poly-gamma-glutamate synthesis protein (Capsule biosynthesis protein)</fullName>
    </submittedName>
</protein>
<dbReference type="Proteomes" id="UP000199623">
    <property type="component" value="Unassembled WGS sequence"/>
</dbReference>
<dbReference type="AlphaFoldDB" id="A0A1G7LAR6"/>
<name>A0A1G7LAR6_9PSEU</name>
<sequence length="385" mass="40568">MSDAVTVLSVGDLVLDEPDPASFLAPVRSALARGDLVIGHVEVPHSTADVQVSTDVPAPPADPAGLAALADAGFHVVTLAGNHVYDAGEVGVADTIAHARAAGLVTAGAGPDLSAARRPAVVERGGLRIGVLSYNLVGPRESWATSRKAGCAHVRVLTHYELDHATPGGPPSVYTFAEPASLAAMTDDIRALASEVDVVTVSMHKGVGHTPAVLAMYEQPVARAAIDAGAHAVFGHHAHIMRGVEVYRGRPIFHGLGNFVTVTRALTPTGNDNAERAEWARRRVELYGFAPDPDMPFYPFHPESRNTVIAVCRFDRAGITSAGFVPCRIDERGRPVPVPRSDGGEAVAEYVRRIGEKAGLTAEFDWDGDEVVLPRVGRGLRAQPA</sequence>
<gene>
    <name evidence="3" type="ORF">SAMN05216553_101760</name>
</gene>
<dbReference type="InterPro" id="IPR019079">
    <property type="entry name" value="Capsule_synth_CapA"/>
</dbReference>
<dbReference type="OrthoDB" id="9810718at2"/>
<organism evidence="3 4">
    <name type="scientific">Lentzea fradiae</name>
    <dbReference type="NCBI Taxonomy" id="200378"/>
    <lineage>
        <taxon>Bacteria</taxon>
        <taxon>Bacillati</taxon>
        <taxon>Actinomycetota</taxon>
        <taxon>Actinomycetes</taxon>
        <taxon>Pseudonocardiales</taxon>
        <taxon>Pseudonocardiaceae</taxon>
        <taxon>Lentzea</taxon>
    </lineage>
</organism>
<dbReference type="SUPFAM" id="SSF56300">
    <property type="entry name" value="Metallo-dependent phosphatases"/>
    <property type="match status" value="1"/>
</dbReference>
<feature type="domain" description="Capsule synthesis protein CapA" evidence="2">
    <location>
        <begin position="6"/>
        <end position="263"/>
    </location>
</feature>
<comment type="similarity">
    <text evidence="1">Belongs to the CapA family.</text>
</comment>
<evidence type="ECO:0000313" key="3">
    <source>
        <dbReference type="EMBL" id="SDF46481.1"/>
    </source>
</evidence>
<evidence type="ECO:0000313" key="4">
    <source>
        <dbReference type="Proteomes" id="UP000199623"/>
    </source>
</evidence>
<dbReference type="PANTHER" id="PTHR33393">
    <property type="entry name" value="POLYGLUTAMINE SYNTHESIS ACCESSORY PROTEIN RV0574C-RELATED"/>
    <property type="match status" value="1"/>
</dbReference>
<dbReference type="Pfam" id="PF09587">
    <property type="entry name" value="PGA_cap"/>
    <property type="match status" value="1"/>
</dbReference>
<dbReference type="CDD" id="cd07381">
    <property type="entry name" value="MPP_CapA"/>
    <property type="match status" value="1"/>
</dbReference>
<proteinExistence type="inferred from homology"/>
<dbReference type="InterPro" id="IPR029052">
    <property type="entry name" value="Metallo-depent_PP-like"/>
</dbReference>
<dbReference type="EMBL" id="FNCC01000001">
    <property type="protein sequence ID" value="SDF46481.1"/>
    <property type="molecule type" value="Genomic_DNA"/>
</dbReference>
<dbReference type="PANTHER" id="PTHR33393:SF13">
    <property type="entry name" value="PGA BIOSYNTHESIS PROTEIN CAPA"/>
    <property type="match status" value="1"/>
</dbReference>
<keyword evidence="4" id="KW-1185">Reference proteome</keyword>
<dbReference type="InterPro" id="IPR052169">
    <property type="entry name" value="CW_Biosynth-Accessory"/>
</dbReference>
<dbReference type="Gene3D" id="3.60.21.10">
    <property type="match status" value="1"/>
</dbReference>
<accession>A0A1G7LAR6</accession>
<evidence type="ECO:0000256" key="1">
    <source>
        <dbReference type="ARBA" id="ARBA00005662"/>
    </source>
</evidence>
<evidence type="ECO:0000259" key="2">
    <source>
        <dbReference type="SMART" id="SM00854"/>
    </source>
</evidence>
<dbReference type="STRING" id="200378.SAMN05216553_101760"/>